<protein>
    <recommendedName>
        <fullName evidence="1">Mur ligase central domain-containing protein</fullName>
    </recommendedName>
</protein>
<organism evidence="2 3">
    <name type="scientific">Candidatus Nealsonbacteria bacterium CG23_combo_of_CG06-09_8_20_14_all_39_25</name>
    <dbReference type="NCBI Taxonomy" id="1974723"/>
    <lineage>
        <taxon>Bacteria</taxon>
        <taxon>Candidatus Nealsoniibacteriota</taxon>
    </lineage>
</organism>
<evidence type="ECO:0000313" key="3">
    <source>
        <dbReference type="Proteomes" id="UP000229054"/>
    </source>
</evidence>
<dbReference type="Pfam" id="PF08245">
    <property type="entry name" value="Mur_ligase_M"/>
    <property type="match status" value="1"/>
</dbReference>
<dbReference type="Proteomes" id="UP000229054">
    <property type="component" value="Unassembled WGS sequence"/>
</dbReference>
<proteinExistence type="predicted"/>
<dbReference type="InterPro" id="IPR036565">
    <property type="entry name" value="Mur-like_cat_sf"/>
</dbReference>
<feature type="domain" description="Mur ligase central" evidence="1">
    <location>
        <begin position="10"/>
        <end position="70"/>
    </location>
</feature>
<evidence type="ECO:0000313" key="2">
    <source>
        <dbReference type="EMBL" id="PIP22453.1"/>
    </source>
</evidence>
<name>A0A2G9YUP1_9BACT</name>
<dbReference type="GO" id="GO:0016881">
    <property type="term" value="F:acid-amino acid ligase activity"/>
    <property type="evidence" value="ECO:0007669"/>
    <property type="project" value="InterPro"/>
</dbReference>
<evidence type="ECO:0000259" key="1">
    <source>
        <dbReference type="Pfam" id="PF08245"/>
    </source>
</evidence>
<dbReference type="EMBL" id="PCRN01000021">
    <property type="protein sequence ID" value="PIP22453.1"/>
    <property type="molecule type" value="Genomic_DNA"/>
</dbReference>
<sequence length="73" mass="8305">MQNDSTKPANLAPEYIEAHGTFEKYRETKAKLFKATKGVHIINSDDPNAKYFLQFLAKKKISYGKEGESKKPL</sequence>
<dbReference type="Gene3D" id="3.40.1190.10">
    <property type="entry name" value="Mur-like, catalytic domain"/>
    <property type="match status" value="1"/>
</dbReference>
<reference evidence="2 3" key="1">
    <citation type="submission" date="2017-09" db="EMBL/GenBank/DDBJ databases">
        <title>Depth-based differentiation of microbial function through sediment-hosted aquifers and enrichment of novel symbionts in the deep terrestrial subsurface.</title>
        <authorList>
            <person name="Probst A.J."/>
            <person name="Ladd B."/>
            <person name="Jarett J.K."/>
            <person name="Geller-Mcgrath D.E."/>
            <person name="Sieber C.M."/>
            <person name="Emerson J.B."/>
            <person name="Anantharaman K."/>
            <person name="Thomas B.C."/>
            <person name="Malmstrom R."/>
            <person name="Stieglmeier M."/>
            <person name="Klingl A."/>
            <person name="Woyke T."/>
            <person name="Ryan C.M."/>
            <person name="Banfield J.F."/>
        </authorList>
    </citation>
    <scope>NUCLEOTIDE SEQUENCE [LARGE SCALE GENOMIC DNA]</scope>
    <source>
        <strain evidence="2">CG23_combo_of_CG06-09_8_20_14_all_39_25</strain>
    </source>
</reference>
<comment type="caution">
    <text evidence="2">The sequence shown here is derived from an EMBL/GenBank/DDBJ whole genome shotgun (WGS) entry which is preliminary data.</text>
</comment>
<gene>
    <name evidence="2" type="ORF">COX38_00495</name>
</gene>
<dbReference type="AlphaFoldDB" id="A0A2G9YUP1"/>
<dbReference type="InterPro" id="IPR013221">
    <property type="entry name" value="Mur_ligase_cen"/>
</dbReference>
<dbReference type="GO" id="GO:0005524">
    <property type="term" value="F:ATP binding"/>
    <property type="evidence" value="ECO:0007669"/>
    <property type="project" value="InterPro"/>
</dbReference>
<dbReference type="SUPFAM" id="SSF53623">
    <property type="entry name" value="MurD-like peptide ligases, catalytic domain"/>
    <property type="match status" value="1"/>
</dbReference>
<accession>A0A2G9YUP1</accession>